<dbReference type="EMBL" id="SUMC01000120">
    <property type="protein sequence ID" value="TJZ98990.1"/>
    <property type="molecule type" value="Genomic_DNA"/>
</dbReference>
<evidence type="ECO:0000313" key="3">
    <source>
        <dbReference type="Proteomes" id="UP000305778"/>
    </source>
</evidence>
<proteinExistence type="predicted"/>
<keyword evidence="3" id="KW-1185">Reference proteome</keyword>
<evidence type="ECO:0000256" key="1">
    <source>
        <dbReference type="SAM" id="MobiDB-lite"/>
    </source>
</evidence>
<organism evidence="2 3">
    <name type="scientific">Actinacidiphila oryziradicis</name>
    <dbReference type="NCBI Taxonomy" id="2571141"/>
    <lineage>
        <taxon>Bacteria</taxon>
        <taxon>Bacillati</taxon>
        <taxon>Actinomycetota</taxon>
        <taxon>Actinomycetes</taxon>
        <taxon>Kitasatosporales</taxon>
        <taxon>Streptomycetaceae</taxon>
        <taxon>Actinacidiphila</taxon>
    </lineage>
</organism>
<sequence length="62" mass="6488">MTETATITVLGPRARQPVSSSADGRRLTRVRIHVSSVDRTMSPLVSVPMRGASDAASTPPGV</sequence>
<comment type="caution">
    <text evidence="2">The sequence shown here is derived from an EMBL/GenBank/DDBJ whole genome shotgun (WGS) entry which is preliminary data.</text>
</comment>
<feature type="region of interest" description="Disordered" evidence="1">
    <location>
        <begin position="1"/>
        <end position="26"/>
    </location>
</feature>
<reference evidence="2 3" key="1">
    <citation type="submission" date="2019-04" db="EMBL/GenBank/DDBJ databases">
        <title>Streptomyces oryziradicis sp. nov., a novel actinomycete isolated from rhizosphere soil of rice (Oryza sativa L.).</title>
        <authorList>
            <person name="Li C."/>
        </authorList>
    </citation>
    <scope>NUCLEOTIDE SEQUENCE [LARGE SCALE GENOMIC DNA]</scope>
    <source>
        <strain evidence="2 3">NEAU-C40</strain>
    </source>
</reference>
<accession>A0A4U0RW00</accession>
<dbReference type="Proteomes" id="UP000305778">
    <property type="component" value="Unassembled WGS sequence"/>
</dbReference>
<name>A0A4U0RW00_9ACTN</name>
<protein>
    <submittedName>
        <fullName evidence="2">Uncharacterized protein</fullName>
    </submittedName>
</protein>
<dbReference type="AlphaFoldDB" id="A0A4U0RW00"/>
<dbReference type="RefSeq" id="WP_136730219.1">
    <property type="nucleotide sequence ID" value="NZ_SUMC01000120.1"/>
</dbReference>
<gene>
    <name evidence="2" type="ORF">FCI23_47345</name>
</gene>
<evidence type="ECO:0000313" key="2">
    <source>
        <dbReference type="EMBL" id="TJZ98990.1"/>
    </source>
</evidence>